<dbReference type="EMBL" id="JMCC02000151">
    <property type="protein sequence ID" value="KIG12101.1"/>
    <property type="molecule type" value="Genomic_DNA"/>
</dbReference>
<gene>
    <name evidence="1" type="ORF">DB30_02046</name>
</gene>
<evidence type="ECO:0000313" key="2">
    <source>
        <dbReference type="Proteomes" id="UP000031599"/>
    </source>
</evidence>
<dbReference type="AlphaFoldDB" id="A0A0C2CLI1"/>
<comment type="caution">
    <text evidence="1">The sequence shown here is derived from an EMBL/GenBank/DDBJ whole genome shotgun (WGS) entry which is preliminary data.</text>
</comment>
<dbReference type="Proteomes" id="UP000031599">
    <property type="component" value="Unassembled WGS sequence"/>
</dbReference>
<protein>
    <submittedName>
        <fullName evidence="1">Uncharacterized protein</fullName>
    </submittedName>
</protein>
<name>A0A0C2CLI1_9BACT</name>
<accession>A0A0C2CLI1</accession>
<organism evidence="1 2">
    <name type="scientific">Enhygromyxa salina</name>
    <dbReference type="NCBI Taxonomy" id="215803"/>
    <lineage>
        <taxon>Bacteria</taxon>
        <taxon>Pseudomonadati</taxon>
        <taxon>Myxococcota</taxon>
        <taxon>Polyangia</taxon>
        <taxon>Nannocystales</taxon>
        <taxon>Nannocystaceae</taxon>
        <taxon>Enhygromyxa</taxon>
    </lineage>
</organism>
<evidence type="ECO:0000313" key="1">
    <source>
        <dbReference type="EMBL" id="KIG12101.1"/>
    </source>
</evidence>
<dbReference type="RefSeq" id="WP_052558457.1">
    <property type="nucleotide sequence ID" value="NZ_JMCC02000151.1"/>
</dbReference>
<reference evidence="1 2" key="1">
    <citation type="submission" date="2014-12" db="EMBL/GenBank/DDBJ databases">
        <title>Genome assembly of Enhygromyxa salina DSM 15201.</title>
        <authorList>
            <person name="Sharma G."/>
            <person name="Subramanian S."/>
        </authorList>
    </citation>
    <scope>NUCLEOTIDE SEQUENCE [LARGE SCALE GENOMIC DNA]</scope>
    <source>
        <strain evidence="1 2">DSM 15201</strain>
    </source>
</reference>
<sequence>MKIARAGAALELRGSTLVAMRREWTQEKRWWYALDLCLHAGGVAYEILLYRDDYDGTSVLCEARHPEAIPRLEAALGDWLEGFFVCPTRRF</sequence>
<proteinExistence type="predicted"/>